<keyword evidence="10" id="KW-1185">Reference proteome</keyword>
<keyword evidence="4 7" id="KW-0547">Nucleotide-binding</keyword>
<evidence type="ECO:0000256" key="3">
    <source>
        <dbReference type="ARBA" id="ARBA00022679"/>
    </source>
</evidence>
<dbReference type="Ensembl" id="ENSHCOT00000008303.1">
    <property type="protein sequence ID" value="ENSHCOP00000019608.1"/>
    <property type="gene ID" value="ENSHCOG00000005061.1"/>
</dbReference>
<dbReference type="PROSITE" id="PS00107">
    <property type="entry name" value="PROTEIN_KINASE_ATP"/>
    <property type="match status" value="1"/>
</dbReference>
<evidence type="ECO:0000313" key="10">
    <source>
        <dbReference type="Proteomes" id="UP000264820"/>
    </source>
</evidence>
<dbReference type="SUPFAM" id="SSF56112">
    <property type="entry name" value="Protein kinase-like (PK-like)"/>
    <property type="match status" value="1"/>
</dbReference>
<evidence type="ECO:0000256" key="7">
    <source>
        <dbReference type="PROSITE-ProRule" id="PRU10141"/>
    </source>
</evidence>
<dbReference type="AlphaFoldDB" id="A0A3Q2YPD7"/>
<protein>
    <recommendedName>
        <fullName evidence="1">non-specific serine/threonine protein kinase</fullName>
        <ecNumber evidence="1">2.7.11.1</ecNumber>
    </recommendedName>
</protein>
<dbReference type="GO" id="GO:0004674">
    <property type="term" value="F:protein serine/threonine kinase activity"/>
    <property type="evidence" value="ECO:0007669"/>
    <property type="project" value="UniProtKB-KW"/>
</dbReference>
<reference evidence="9" key="2">
    <citation type="submission" date="2025-09" db="UniProtKB">
        <authorList>
            <consortium name="Ensembl"/>
        </authorList>
    </citation>
    <scope>IDENTIFICATION</scope>
</reference>
<evidence type="ECO:0000313" key="9">
    <source>
        <dbReference type="Ensembl" id="ENSHCOP00000019608.1"/>
    </source>
</evidence>
<evidence type="ECO:0000256" key="6">
    <source>
        <dbReference type="ARBA" id="ARBA00022840"/>
    </source>
</evidence>
<evidence type="ECO:0000256" key="5">
    <source>
        <dbReference type="ARBA" id="ARBA00022777"/>
    </source>
</evidence>
<feature type="domain" description="Protein kinase" evidence="8">
    <location>
        <begin position="15"/>
        <end position="111"/>
    </location>
</feature>
<name>A0A3Q2YPD7_HIPCM</name>
<dbReference type="GeneTree" id="ENSGT00940000159476"/>
<reference evidence="9" key="1">
    <citation type="submission" date="2025-08" db="UniProtKB">
        <authorList>
            <consortium name="Ensembl"/>
        </authorList>
    </citation>
    <scope>IDENTIFICATION</scope>
</reference>
<dbReference type="GO" id="GO:0005524">
    <property type="term" value="F:ATP binding"/>
    <property type="evidence" value="ECO:0007669"/>
    <property type="project" value="UniProtKB-UniRule"/>
</dbReference>
<dbReference type="Pfam" id="PF00069">
    <property type="entry name" value="Pkinase"/>
    <property type="match status" value="1"/>
</dbReference>
<dbReference type="EC" id="2.7.11.1" evidence="1"/>
<dbReference type="Proteomes" id="UP000264820">
    <property type="component" value="Unplaced"/>
</dbReference>
<organism evidence="9 10">
    <name type="scientific">Hippocampus comes</name>
    <name type="common">Tiger tail seahorse</name>
    <dbReference type="NCBI Taxonomy" id="109280"/>
    <lineage>
        <taxon>Eukaryota</taxon>
        <taxon>Metazoa</taxon>
        <taxon>Chordata</taxon>
        <taxon>Craniata</taxon>
        <taxon>Vertebrata</taxon>
        <taxon>Euteleostomi</taxon>
        <taxon>Actinopterygii</taxon>
        <taxon>Neopterygii</taxon>
        <taxon>Teleostei</taxon>
        <taxon>Neoteleostei</taxon>
        <taxon>Acanthomorphata</taxon>
        <taxon>Syngnathiaria</taxon>
        <taxon>Syngnathiformes</taxon>
        <taxon>Syngnathoidei</taxon>
        <taxon>Syngnathidae</taxon>
        <taxon>Hippocampus</taxon>
    </lineage>
</organism>
<sequence length="111" mass="12717">MTAIISERADVNRLYEMARILGDGNFAVVRECRRRADGRPLAVKMVERSQLLGREHILQNELSLLASLRHPRIVRLLAHHRTAARAYLVMELASGGKLHWHSEPRTTRLES</sequence>
<keyword evidence="6 7" id="KW-0067">ATP-binding</keyword>
<proteinExistence type="predicted"/>
<accession>A0A3Q2YPD7</accession>
<keyword evidence="2" id="KW-0723">Serine/threonine-protein kinase</keyword>
<keyword evidence="5" id="KW-0418">Kinase</keyword>
<evidence type="ECO:0000256" key="2">
    <source>
        <dbReference type="ARBA" id="ARBA00022527"/>
    </source>
</evidence>
<evidence type="ECO:0000256" key="1">
    <source>
        <dbReference type="ARBA" id="ARBA00012513"/>
    </source>
</evidence>
<dbReference type="PROSITE" id="PS50011">
    <property type="entry name" value="PROTEIN_KINASE_DOM"/>
    <property type="match status" value="1"/>
</dbReference>
<dbReference type="InterPro" id="IPR017441">
    <property type="entry name" value="Protein_kinase_ATP_BS"/>
</dbReference>
<dbReference type="Gene3D" id="3.30.200.20">
    <property type="entry name" value="Phosphorylase Kinase, domain 1"/>
    <property type="match status" value="1"/>
</dbReference>
<dbReference type="InterPro" id="IPR000719">
    <property type="entry name" value="Prot_kinase_dom"/>
</dbReference>
<feature type="binding site" evidence="7">
    <location>
        <position position="44"/>
    </location>
    <ligand>
        <name>ATP</name>
        <dbReference type="ChEBI" id="CHEBI:30616"/>
    </ligand>
</feature>
<dbReference type="STRING" id="109280.ENSHCOP00000019608"/>
<dbReference type="PANTHER" id="PTHR24347">
    <property type="entry name" value="SERINE/THREONINE-PROTEIN KINASE"/>
    <property type="match status" value="1"/>
</dbReference>
<evidence type="ECO:0000259" key="8">
    <source>
        <dbReference type="PROSITE" id="PS50011"/>
    </source>
</evidence>
<evidence type="ECO:0000256" key="4">
    <source>
        <dbReference type="ARBA" id="ARBA00022741"/>
    </source>
</evidence>
<dbReference type="InterPro" id="IPR011009">
    <property type="entry name" value="Kinase-like_dom_sf"/>
</dbReference>
<keyword evidence="3" id="KW-0808">Transferase</keyword>
<dbReference type="FunFam" id="3.30.200.20:FF:000042">
    <property type="entry name" value="Aurora kinase A"/>
    <property type="match status" value="1"/>
</dbReference>